<accession>A0A6C8MZZ0</accession>
<dbReference type="AlphaFoldDB" id="A0A6C8MZZ0"/>
<proteinExistence type="predicted"/>
<evidence type="ECO:0000313" key="1">
    <source>
        <dbReference type="EMBL" id="KAA9534108.1"/>
    </source>
</evidence>
<organism evidence="1">
    <name type="scientific">Listeria monocytogenes</name>
    <dbReference type="NCBI Taxonomy" id="1639"/>
    <lineage>
        <taxon>Bacteria</taxon>
        <taxon>Bacillati</taxon>
        <taxon>Bacillota</taxon>
        <taxon>Bacilli</taxon>
        <taxon>Bacillales</taxon>
        <taxon>Listeriaceae</taxon>
        <taxon>Listeria</taxon>
    </lineage>
</organism>
<protein>
    <submittedName>
        <fullName evidence="1">Uncharacterized protein</fullName>
    </submittedName>
</protein>
<sequence length="73" mass="8392">MNEQEAKAIVLEWLTDETDDRFPIATLANFDVNFIFNDKTPFEVKSAYNKLSIKSQYELLAEFAEWGLKGSAE</sequence>
<dbReference type="EMBL" id="QDCA01000003">
    <property type="protein sequence ID" value="KAA9534108.1"/>
    <property type="molecule type" value="Genomic_DNA"/>
</dbReference>
<comment type="caution">
    <text evidence="1">The sequence shown here is derived from an EMBL/GenBank/DDBJ whole genome shotgun (WGS) entry which is preliminary data.</text>
</comment>
<reference evidence="1" key="1">
    <citation type="submission" date="2018-04" db="EMBL/GenBank/DDBJ databases">
        <title>Genome Analysis of a Prevalent Clone of Listeria monocytogenes Sequence Type 87 in China.</title>
        <authorList>
            <person name="Wang Y."/>
        </authorList>
    </citation>
    <scope>NUCLEOTIDE SEQUENCE</scope>
    <source>
        <strain evidence="1">ICDC_LM0449</strain>
    </source>
</reference>
<gene>
    <name evidence="1" type="ORF">DCK33_08180</name>
</gene>
<dbReference type="RefSeq" id="WP_150884174.1">
    <property type="nucleotide sequence ID" value="NZ_QDCA01000003.1"/>
</dbReference>
<name>A0A6C8MZZ0_LISMN</name>